<name>A0ABQ1V7Y9_9NOCA</name>
<gene>
    <name evidence="4" type="ORF">GCM10007298_42350</name>
</gene>
<dbReference type="PANTHER" id="PTHR48101:SF4">
    <property type="entry name" value="METHYLMALONYL-COA MUTASE, MITOCHONDRIAL"/>
    <property type="match status" value="1"/>
</dbReference>
<comment type="caution">
    <text evidence="4">The sequence shown here is derived from an EMBL/GenBank/DDBJ whole genome shotgun (WGS) entry which is preliminary data.</text>
</comment>
<keyword evidence="5" id="KW-1185">Reference proteome</keyword>
<comment type="subunit">
    <text evidence="1">Heterodimer of an alpha and a beta chain.</text>
</comment>
<proteinExistence type="predicted"/>
<feature type="region of interest" description="Disordered" evidence="2">
    <location>
        <begin position="1"/>
        <end position="27"/>
    </location>
</feature>
<dbReference type="Pfam" id="PF01642">
    <property type="entry name" value="MM_CoA_mutase"/>
    <property type="match status" value="1"/>
</dbReference>
<evidence type="ECO:0000259" key="3">
    <source>
        <dbReference type="Pfam" id="PF01642"/>
    </source>
</evidence>
<evidence type="ECO:0000256" key="2">
    <source>
        <dbReference type="SAM" id="MobiDB-lite"/>
    </source>
</evidence>
<dbReference type="RefSeq" id="WP_188493295.1">
    <property type="nucleotide sequence ID" value="NZ_BMCS01000003.1"/>
</dbReference>
<dbReference type="Gene3D" id="3.40.50.280">
    <property type="entry name" value="Cobalamin-binding domain"/>
    <property type="match status" value="1"/>
</dbReference>
<evidence type="ECO:0000256" key="1">
    <source>
        <dbReference type="ARBA" id="ARBA00011870"/>
    </source>
</evidence>
<evidence type="ECO:0000313" key="5">
    <source>
        <dbReference type="Proteomes" id="UP000632454"/>
    </source>
</evidence>
<dbReference type="SUPFAM" id="SSF51703">
    <property type="entry name" value="Cobalamin (vitamin B12)-dependent enzymes"/>
    <property type="match status" value="1"/>
</dbReference>
<accession>A0ABQ1V7Y9</accession>
<dbReference type="Gene3D" id="3.20.20.240">
    <property type="entry name" value="Methylmalonyl-CoA mutase"/>
    <property type="match status" value="1"/>
</dbReference>
<dbReference type="EMBL" id="BMCS01000003">
    <property type="protein sequence ID" value="GGF42170.1"/>
    <property type="molecule type" value="Genomic_DNA"/>
</dbReference>
<feature type="compositionally biased region" description="Low complexity" evidence="2">
    <location>
        <begin position="1"/>
        <end position="25"/>
    </location>
</feature>
<protein>
    <submittedName>
        <fullName evidence="4">Methylmalonyl-CoA mutase small subunit MutA</fullName>
    </submittedName>
</protein>
<dbReference type="InterPro" id="IPR016176">
    <property type="entry name" value="Cbl-dep_enz_cat"/>
</dbReference>
<sequence length="654" mass="67528">MSDGDTSNADTTTADDPTTAASGSALHDTYEQWSRSAAAVLAKSRRVSVDELPGTPEELLATDLPGSLTVKPLYTRRDELPESSLPGQFPFVRGSDADRDPIMGWRVTERFGDPSSPNDPGAINDAIIDALENGASGLWLSVGADGIALDDLAAALDGVLFDLVPVTIDAGVDGIAAAQTLLDLLPDDHRPSVSTVINLGLAPLTSAYSTRPDVDLAAAVDIAHRAGTRARALRVDGTDFAAAGATDVAELAFSVAAGVDYLRALTDSGLSPEQALGQLTFALGASDDQFLSIAKFRALRRLWARVADVVGAPNAGGAVTHAVTTIGMFSQRDAWVNMLRSTVAAFGAGVGGADQVTVLGFDAALPLEARTSSPAFSRRMARNTQLLLLEESNLGRVLDPAGGSWFVESLTDDVAHAAWALFQTVEGHGGYRAALESGFIADQIAESLAERDRAVAHRTVPLTGISEFPNLDERPLVESGSATSANTPVAPAPPNLVRTAHQFEELRDASDRALAESGARPTIVLIPLGPVAEHNGRTTFVANLLAAGGIAAINPGPLRPEQIADAVAAAGDPSVAVLCAANPRYREEGAAALDAVRGAGVRTVHVAGPASAWPSEAPAPDDFVGIGVDAIDTLTSLQQLLGVGARSGSGAANR</sequence>
<feature type="domain" description="Methylmalonyl-CoA mutase alpha/beta chain catalytic" evidence="3">
    <location>
        <begin position="219"/>
        <end position="473"/>
    </location>
</feature>
<dbReference type="InterPro" id="IPR006099">
    <property type="entry name" value="MeMalonylCoA_mutase_a/b_cat"/>
</dbReference>
<dbReference type="Proteomes" id="UP000632454">
    <property type="component" value="Unassembled WGS sequence"/>
</dbReference>
<dbReference type="PANTHER" id="PTHR48101">
    <property type="entry name" value="METHYLMALONYL-COA MUTASE, MITOCHONDRIAL-RELATED"/>
    <property type="match status" value="1"/>
</dbReference>
<evidence type="ECO:0000313" key="4">
    <source>
        <dbReference type="EMBL" id="GGF42170.1"/>
    </source>
</evidence>
<reference evidence="5" key="1">
    <citation type="journal article" date="2019" name="Int. J. Syst. Evol. Microbiol.">
        <title>The Global Catalogue of Microorganisms (GCM) 10K type strain sequencing project: providing services to taxonomists for standard genome sequencing and annotation.</title>
        <authorList>
            <consortium name="The Broad Institute Genomics Platform"/>
            <consortium name="The Broad Institute Genome Sequencing Center for Infectious Disease"/>
            <person name="Wu L."/>
            <person name="Ma J."/>
        </authorList>
    </citation>
    <scope>NUCLEOTIDE SEQUENCE [LARGE SCALE GENOMIC DNA]</scope>
    <source>
        <strain evidence="5">CCM 7855</strain>
    </source>
</reference>
<organism evidence="4 5">
    <name type="scientific">Williamsia phyllosphaerae</name>
    <dbReference type="NCBI Taxonomy" id="885042"/>
    <lineage>
        <taxon>Bacteria</taxon>
        <taxon>Bacillati</taxon>
        <taxon>Actinomycetota</taxon>
        <taxon>Actinomycetes</taxon>
        <taxon>Mycobacteriales</taxon>
        <taxon>Nocardiaceae</taxon>
        <taxon>Williamsia</taxon>
    </lineage>
</organism>